<dbReference type="EMBL" id="JAPFFF010000039">
    <property type="protein sequence ID" value="KAK8842262.1"/>
    <property type="molecule type" value="Genomic_DNA"/>
</dbReference>
<organism evidence="1 2">
    <name type="scientific">Tritrichomonas musculus</name>
    <dbReference type="NCBI Taxonomy" id="1915356"/>
    <lineage>
        <taxon>Eukaryota</taxon>
        <taxon>Metamonada</taxon>
        <taxon>Parabasalia</taxon>
        <taxon>Tritrichomonadida</taxon>
        <taxon>Tritrichomonadidae</taxon>
        <taxon>Tritrichomonas</taxon>
    </lineage>
</organism>
<sequence length="63" mass="7282">MIYDNENPDNARITIHLNNIDSILTREIEKNRQYLPNHLINIKVDANEDPQLSKKPSNILSSP</sequence>
<keyword evidence="2" id="KW-1185">Reference proteome</keyword>
<name>A0ABR2H914_9EUKA</name>
<dbReference type="Proteomes" id="UP001470230">
    <property type="component" value="Unassembled WGS sequence"/>
</dbReference>
<reference evidence="1 2" key="1">
    <citation type="submission" date="2024-04" db="EMBL/GenBank/DDBJ databases">
        <title>Tritrichomonas musculus Genome.</title>
        <authorList>
            <person name="Alves-Ferreira E."/>
            <person name="Grigg M."/>
            <person name="Lorenzi H."/>
            <person name="Galac M."/>
        </authorList>
    </citation>
    <scope>NUCLEOTIDE SEQUENCE [LARGE SCALE GENOMIC DNA]</scope>
    <source>
        <strain evidence="1 2">EAF2021</strain>
    </source>
</reference>
<evidence type="ECO:0000313" key="2">
    <source>
        <dbReference type="Proteomes" id="UP001470230"/>
    </source>
</evidence>
<comment type="caution">
    <text evidence="1">The sequence shown here is derived from an EMBL/GenBank/DDBJ whole genome shotgun (WGS) entry which is preliminary data.</text>
</comment>
<protein>
    <submittedName>
        <fullName evidence="1">Uncharacterized protein</fullName>
    </submittedName>
</protein>
<accession>A0ABR2H914</accession>
<gene>
    <name evidence="1" type="ORF">M9Y10_026496</name>
</gene>
<evidence type="ECO:0000313" key="1">
    <source>
        <dbReference type="EMBL" id="KAK8842262.1"/>
    </source>
</evidence>
<proteinExistence type="predicted"/>